<dbReference type="Gene3D" id="3.40.50.2300">
    <property type="match status" value="1"/>
</dbReference>
<dbReference type="STRING" id="1715989.NITINOP_0733"/>
<proteinExistence type="predicted"/>
<dbReference type="AlphaFoldDB" id="A0A0S4KMN6"/>
<dbReference type="InterPro" id="IPR001789">
    <property type="entry name" value="Sig_transdc_resp-reg_receiver"/>
</dbReference>
<dbReference type="PROSITE" id="PS50110">
    <property type="entry name" value="RESPONSE_REGULATORY"/>
    <property type="match status" value="1"/>
</dbReference>
<evidence type="ECO:0000313" key="4">
    <source>
        <dbReference type="EMBL" id="CUQ65708.1"/>
    </source>
</evidence>
<dbReference type="RefSeq" id="WP_082633531.1">
    <property type="nucleotide sequence ID" value="NZ_LN885086.1"/>
</dbReference>
<feature type="domain" description="Response regulatory" evidence="3">
    <location>
        <begin position="11"/>
        <end position="124"/>
    </location>
</feature>
<protein>
    <submittedName>
        <fullName evidence="4">Putative Response regulator, CheY-like</fullName>
    </submittedName>
</protein>
<name>A0A0S4KMN6_9BACT</name>
<dbReference type="Proteomes" id="UP000066284">
    <property type="component" value="Chromosome 1"/>
</dbReference>
<feature type="modified residue" description="4-aspartylphosphate" evidence="2">
    <location>
        <position position="60"/>
    </location>
</feature>
<dbReference type="PANTHER" id="PTHR44591:SF23">
    <property type="entry name" value="CHEY SUBFAMILY"/>
    <property type="match status" value="1"/>
</dbReference>
<evidence type="ECO:0000256" key="2">
    <source>
        <dbReference type="PROSITE-ProRule" id="PRU00169"/>
    </source>
</evidence>
<dbReference type="SMART" id="SM00448">
    <property type="entry name" value="REC"/>
    <property type="match status" value="1"/>
</dbReference>
<dbReference type="InterPro" id="IPR011006">
    <property type="entry name" value="CheY-like_superfamily"/>
</dbReference>
<keyword evidence="5" id="KW-1185">Reference proteome</keyword>
<dbReference type="InterPro" id="IPR050595">
    <property type="entry name" value="Bact_response_regulator"/>
</dbReference>
<dbReference type="KEGG" id="nio:NITINOP_0733"/>
<sequence length="129" mass="14475">MATVTRGRVAVMLIVEDDREMLSLLCDEFWGSDYQLRQARDGDEAFRMVMESVPDVILTDLRMPAGGPDYISRLRTIAPRCPIIVMTAFGDARAEQDVLRAGANAYFNKPVRISELKACVQRLLNHQGS</sequence>
<dbReference type="EMBL" id="LN885086">
    <property type="protein sequence ID" value="CUQ65708.1"/>
    <property type="molecule type" value="Genomic_DNA"/>
</dbReference>
<keyword evidence="1 2" id="KW-0597">Phosphoprotein</keyword>
<evidence type="ECO:0000313" key="5">
    <source>
        <dbReference type="Proteomes" id="UP000066284"/>
    </source>
</evidence>
<dbReference type="OrthoDB" id="9788090at2"/>
<accession>A0A0S4KMN6</accession>
<dbReference type="Pfam" id="PF00072">
    <property type="entry name" value="Response_reg"/>
    <property type="match status" value="1"/>
</dbReference>
<evidence type="ECO:0000259" key="3">
    <source>
        <dbReference type="PROSITE" id="PS50110"/>
    </source>
</evidence>
<dbReference type="CDD" id="cd00156">
    <property type="entry name" value="REC"/>
    <property type="match status" value="1"/>
</dbReference>
<dbReference type="GO" id="GO:0000160">
    <property type="term" value="P:phosphorelay signal transduction system"/>
    <property type="evidence" value="ECO:0007669"/>
    <property type="project" value="InterPro"/>
</dbReference>
<dbReference type="SUPFAM" id="SSF52172">
    <property type="entry name" value="CheY-like"/>
    <property type="match status" value="1"/>
</dbReference>
<evidence type="ECO:0000256" key="1">
    <source>
        <dbReference type="ARBA" id="ARBA00022553"/>
    </source>
</evidence>
<gene>
    <name evidence="4" type="ORF">NITINOP_0733</name>
</gene>
<organism evidence="4 5">
    <name type="scientific">Candidatus Nitrospira inopinata</name>
    <dbReference type="NCBI Taxonomy" id="1715989"/>
    <lineage>
        <taxon>Bacteria</taxon>
        <taxon>Pseudomonadati</taxon>
        <taxon>Nitrospirota</taxon>
        <taxon>Nitrospiria</taxon>
        <taxon>Nitrospirales</taxon>
        <taxon>Nitrospiraceae</taxon>
        <taxon>Nitrospira</taxon>
    </lineage>
</organism>
<reference evidence="5" key="1">
    <citation type="submission" date="2015-09" db="EMBL/GenBank/DDBJ databases">
        <authorList>
            <person name="Daims H."/>
        </authorList>
    </citation>
    <scope>NUCLEOTIDE SEQUENCE [LARGE SCALE GENOMIC DNA]</scope>
</reference>
<dbReference type="PANTHER" id="PTHR44591">
    <property type="entry name" value="STRESS RESPONSE REGULATOR PROTEIN 1"/>
    <property type="match status" value="1"/>
</dbReference>